<dbReference type="InterPro" id="IPR003734">
    <property type="entry name" value="DUF155"/>
</dbReference>
<dbReference type="InterPro" id="IPR051624">
    <property type="entry name" value="RMD1/Sad1-interacting"/>
</dbReference>
<evidence type="ECO:0000313" key="4">
    <source>
        <dbReference type="Proteomes" id="UP000323844"/>
    </source>
</evidence>
<name>A0A5C0UJD5_9RICK</name>
<gene>
    <name evidence="3" type="ORF">FZC37_02085</name>
</gene>
<dbReference type="PANTHER" id="PTHR16255">
    <property type="entry name" value="REQUIRED FOR MEIOTIC NUCLEAR DIVISION PROTEIN 1 HOMOLOG"/>
    <property type="match status" value="1"/>
</dbReference>
<dbReference type="PANTHER" id="PTHR16255:SF1">
    <property type="entry name" value="REQUIRED FOR MEIOTIC NUCLEAR DIVISION PROTEIN 1 HOMOLOG"/>
    <property type="match status" value="1"/>
</dbReference>
<feature type="domain" description="DUF155" evidence="2">
    <location>
        <begin position="59"/>
        <end position="233"/>
    </location>
</feature>
<keyword evidence="1" id="KW-1133">Transmembrane helix</keyword>
<protein>
    <submittedName>
        <fullName evidence="3">RMD1 family protein</fullName>
    </submittedName>
</protein>
<evidence type="ECO:0000313" key="3">
    <source>
        <dbReference type="EMBL" id="QEK39711.1"/>
    </source>
</evidence>
<dbReference type="KEGG" id="snay:FZC37_02085"/>
<dbReference type="RefSeq" id="WP_148952072.1">
    <property type="nucleotide sequence ID" value="NZ_CP043312.1"/>
</dbReference>
<dbReference type="Proteomes" id="UP000323844">
    <property type="component" value="Chromosome"/>
</dbReference>
<evidence type="ECO:0000259" key="2">
    <source>
        <dbReference type="Pfam" id="PF02582"/>
    </source>
</evidence>
<keyword evidence="1" id="KW-0472">Membrane</keyword>
<proteinExistence type="predicted"/>
<dbReference type="Pfam" id="PF02582">
    <property type="entry name" value="DUF155"/>
    <property type="match status" value="1"/>
</dbReference>
<keyword evidence="4" id="KW-1185">Reference proteome</keyword>
<reference evidence="3 4" key="1">
    <citation type="submission" date="2019-08" db="EMBL/GenBank/DDBJ databases">
        <title>Highly reduced genomes of protist endosymbionts show evolutionary convergence.</title>
        <authorList>
            <person name="George E."/>
            <person name="Husnik F."/>
            <person name="Tashyreva D."/>
            <person name="Prokopchuk G."/>
            <person name="Horak A."/>
            <person name="Kwong W.K."/>
            <person name="Lukes J."/>
            <person name="Keeling P.J."/>
        </authorList>
    </citation>
    <scope>NUCLEOTIDE SEQUENCE [LARGE SCALE GENOMIC DNA]</scope>
    <source>
        <strain evidence="3">1621</strain>
    </source>
</reference>
<sequence>MYHSISPHSLKCYAACKADEYDILGIKKFFKSSDKKFASLEGTIYFSTKEQDSQELVEVFIFYFGSIVIWGASEKKCNEILDNISAFTQGKTQNPSANSEVIECKYIPGVAKGYFNDKKDHLVIPSDNIFTKFSISYAVAQSVKLSFLENSVAKLIKSTHQIQKELSYKGSTSLSKREISKKTGMLFRERYSINLHNDMLDIPEFFWSRPIYEQLYILTAKSQDIQPRQNILNRRLDMMHDLYEMLSNDLSHKHSSRLEMTIIVLIGVEILLNLIHIAVVSM</sequence>
<dbReference type="AlphaFoldDB" id="A0A5C0UJD5"/>
<feature type="transmembrane region" description="Helical" evidence="1">
    <location>
        <begin position="260"/>
        <end position="279"/>
    </location>
</feature>
<accession>A0A5C0UJD5</accession>
<organism evidence="3 4">
    <name type="scientific">Candidatus Sneabacter namystus</name>
    <dbReference type="NCBI Taxonomy" id="2601646"/>
    <lineage>
        <taxon>Bacteria</taxon>
        <taxon>Pseudomonadati</taxon>
        <taxon>Pseudomonadota</taxon>
        <taxon>Alphaproteobacteria</taxon>
        <taxon>Rickettsiales</taxon>
        <taxon>Rickettsiaceae</taxon>
        <taxon>Rickettsieae</taxon>
        <taxon>Candidatus Sneabacter</taxon>
    </lineage>
</organism>
<evidence type="ECO:0000256" key="1">
    <source>
        <dbReference type="SAM" id="Phobius"/>
    </source>
</evidence>
<dbReference type="EMBL" id="CP043312">
    <property type="protein sequence ID" value="QEK39711.1"/>
    <property type="molecule type" value="Genomic_DNA"/>
</dbReference>
<dbReference type="OrthoDB" id="529323at2"/>
<keyword evidence="1" id="KW-0812">Transmembrane</keyword>